<name>A0A1I6TJZ4_9CAUL</name>
<evidence type="ECO:0000313" key="3">
    <source>
        <dbReference type="Proteomes" id="UP000198788"/>
    </source>
</evidence>
<dbReference type="PANTHER" id="PTHR44051:SF21">
    <property type="entry name" value="GLUTATHIONE S-TRANSFERASE FAMILY PROTEIN"/>
    <property type="match status" value="1"/>
</dbReference>
<sequence length="204" mass="22042">MLTLFHAPQSRSGRIVWLLEELGAPYEIEYVDIFRALSGTGKADPANPHPDGKVPALLHDGALVTESAAIALYLTDLFPRANLGAPAGSPERAAYLTWLSWTAGEMEPAYWSRIRGETEADPIARKRYDAVNARILGALDHGPWLMGHRFTAVDVMVGSAMLWGREFAPQSAAMDAWLARLSDRPGNLLAAARDAAPAPLADVA</sequence>
<dbReference type="SFLD" id="SFLDG01150">
    <property type="entry name" value="Main.1:_Beta-like"/>
    <property type="match status" value="1"/>
</dbReference>
<dbReference type="CDD" id="cd03046">
    <property type="entry name" value="GST_N_GTT1_like"/>
    <property type="match status" value="1"/>
</dbReference>
<keyword evidence="2" id="KW-0808">Transferase</keyword>
<dbReference type="SFLD" id="SFLDG00358">
    <property type="entry name" value="Main_(cytGST)"/>
    <property type="match status" value="1"/>
</dbReference>
<proteinExistence type="predicted"/>
<gene>
    <name evidence="2" type="ORF">SAMN05192570_0108</name>
</gene>
<dbReference type="InterPro" id="IPR004045">
    <property type="entry name" value="Glutathione_S-Trfase_N"/>
</dbReference>
<organism evidence="2 3">
    <name type="scientific">Brevundimonas viscosa</name>
    <dbReference type="NCBI Taxonomy" id="871741"/>
    <lineage>
        <taxon>Bacteria</taxon>
        <taxon>Pseudomonadati</taxon>
        <taxon>Pseudomonadota</taxon>
        <taxon>Alphaproteobacteria</taxon>
        <taxon>Caulobacterales</taxon>
        <taxon>Caulobacteraceae</taxon>
        <taxon>Brevundimonas</taxon>
    </lineage>
</organism>
<dbReference type="Gene3D" id="1.20.1050.10">
    <property type="match status" value="1"/>
</dbReference>
<dbReference type="AlphaFoldDB" id="A0A1I6TJZ4"/>
<dbReference type="OrthoDB" id="9810080at2"/>
<dbReference type="Proteomes" id="UP000198788">
    <property type="component" value="Unassembled WGS sequence"/>
</dbReference>
<protein>
    <submittedName>
        <fullName evidence="2">Glutathione S-transferase</fullName>
    </submittedName>
</protein>
<dbReference type="Pfam" id="PF02798">
    <property type="entry name" value="GST_N"/>
    <property type="match status" value="1"/>
</dbReference>
<dbReference type="SUPFAM" id="SSF47616">
    <property type="entry name" value="GST C-terminal domain-like"/>
    <property type="match status" value="1"/>
</dbReference>
<evidence type="ECO:0000313" key="2">
    <source>
        <dbReference type="EMBL" id="SFS89458.1"/>
    </source>
</evidence>
<evidence type="ECO:0000259" key="1">
    <source>
        <dbReference type="PROSITE" id="PS50404"/>
    </source>
</evidence>
<dbReference type="SUPFAM" id="SSF52833">
    <property type="entry name" value="Thioredoxin-like"/>
    <property type="match status" value="1"/>
</dbReference>
<dbReference type="Gene3D" id="3.40.30.10">
    <property type="entry name" value="Glutaredoxin"/>
    <property type="match status" value="1"/>
</dbReference>
<dbReference type="GO" id="GO:0016740">
    <property type="term" value="F:transferase activity"/>
    <property type="evidence" value="ECO:0007669"/>
    <property type="project" value="UniProtKB-KW"/>
</dbReference>
<dbReference type="PROSITE" id="PS50404">
    <property type="entry name" value="GST_NTER"/>
    <property type="match status" value="1"/>
</dbReference>
<dbReference type="InterPro" id="IPR036249">
    <property type="entry name" value="Thioredoxin-like_sf"/>
</dbReference>
<reference evidence="3" key="1">
    <citation type="submission" date="2016-10" db="EMBL/GenBank/DDBJ databases">
        <authorList>
            <person name="Varghese N."/>
            <person name="Submissions S."/>
        </authorList>
    </citation>
    <scope>NUCLEOTIDE SEQUENCE [LARGE SCALE GENOMIC DNA]</scope>
    <source>
        <strain evidence="3">CGMCC 1.10683</strain>
    </source>
</reference>
<dbReference type="InterPro" id="IPR040079">
    <property type="entry name" value="Glutathione_S-Trfase"/>
</dbReference>
<accession>A0A1I6TJZ4</accession>
<dbReference type="InterPro" id="IPR036282">
    <property type="entry name" value="Glutathione-S-Trfase_C_sf"/>
</dbReference>
<dbReference type="EMBL" id="FOZV01000011">
    <property type="protein sequence ID" value="SFS89458.1"/>
    <property type="molecule type" value="Genomic_DNA"/>
</dbReference>
<dbReference type="SFLD" id="SFLDS00019">
    <property type="entry name" value="Glutathione_Transferase_(cytos"/>
    <property type="match status" value="1"/>
</dbReference>
<dbReference type="RefSeq" id="WP_092313442.1">
    <property type="nucleotide sequence ID" value="NZ_FOZV01000011.1"/>
</dbReference>
<feature type="domain" description="GST N-terminal" evidence="1">
    <location>
        <begin position="1"/>
        <end position="82"/>
    </location>
</feature>
<dbReference type="PANTHER" id="PTHR44051">
    <property type="entry name" value="GLUTATHIONE S-TRANSFERASE-RELATED"/>
    <property type="match status" value="1"/>
</dbReference>
<dbReference type="STRING" id="871741.SAMN05192570_0108"/>
<keyword evidence="3" id="KW-1185">Reference proteome</keyword>